<reference evidence="2 3" key="1">
    <citation type="submission" date="2017-09" db="EMBL/GenBank/DDBJ databases">
        <title>Bacterial strain isolated from the female urinary microbiota.</title>
        <authorList>
            <person name="Thomas-White K."/>
            <person name="Kumar N."/>
            <person name="Forster S."/>
            <person name="Putonti C."/>
            <person name="Lawley T."/>
            <person name="Wolfe A.J."/>
        </authorList>
    </citation>
    <scope>NUCLEOTIDE SEQUENCE [LARGE SCALE GENOMIC DNA]</scope>
    <source>
        <strain evidence="2 3">UMB0536</strain>
    </source>
</reference>
<protein>
    <recommendedName>
        <fullName evidence="4">DUF4348 domain-containing protein</fullName>
    </recommendedName>
</protein>
<dbReference type="OrthoDB" id="1043604at2"/>
<evidence type="ECO:0008006" key="4">
    <source>
        <dbReference type="Google" id="ProtNLM"/>
    </source>
</evidence>
<dbReference type="AlphaFoldDB" id="A0A2N6QQ62"/>
<accession>A0A2N6QQ62</accession>
<dbReference type="Gene3D" id="3.10.450.410">
    <property type="match status" value="1"/>
</dbReference>
<evidence type="ECO:0000313" key="2">
    <source>
        <dbReference type="EMBL" id="PMC23864.1"/>
    </source>
</evidence>
<organism evidence="2 3">
    <name type="scientific">Hoylesella buccalis</name>
    <dbReference type="NCBI Taxonomy" id="28127"/>
    <lineage>
        <taxon>Bacteria</taxon>
        <taxon>Pseudomonadati</taxon>
        <taxon>Bacteroidota</taxon>
        <taxon>Bacteroidia</taxon>
        <taxon>Bacteroidales</taxon>
        <taxon>Prevotellaceae</taxon>
        <taxon>Hoylesella</taxon>
    </lineage>
</organism>
<name>A0A2N6QQ62_9BACT</name>
<evidence type="ECO:0000313" key="3">
    <source>
        <dbReference type="Proteomes" id="UP000235564"/>
    </source>
</evidence>
<comment type="caution">
    <text evidence="2">The sequence shown here is derived from an EMBL/GenBank/DDBJ whole genome shotgun (WGS) entry which is preliminary data.</text>
</comment>
<feature type="transmembrane region" description="Helical" evidence="1">
    <location>
        <begin position="6"/>
        <end position="22"/>
    </location>
</feature>
<keyword evidence="1" id="KW-0472">Membrane</keyword>
<gene>
    <name evidence="2" type="ORF">CJ231_08145</name>
</gene>
<dbReference type="RefSeq" id="WP_102697518.1">
    <property type="nucleotide sequence ID" value="NZ_PNGJ01000006.1"/>
</dbReference>
<sequence>MKNYIYIFFIMCLLSCCTYFKNDEKKNITKKNKDFNTTKKLTNESFSDFITQFHRDSVFQIQRIAQEVTGFNSDYEESSIEDETDSITNFSWGKGDLIYYLNSANKAINNSMYTVSYKLDSEDSATEKIYIPQSSCFYILAFSKINGHWYLSEFVYNEM</sequence>
<proteinExistence type="predicted"/>
<keyword evidence="1" id="KW-1133">Transmembrane helix</keyword>
<dbReference type="EMBL" id="PNGJ01000006">
    <property type="protein sequence ID" value="PMC23864.1"/>
    <property type="molecule type" value="Genomic_DNA"/>
</dbReference>
<evidence type="ECO:0000256" key="1">
    <source>
        <dbReference type="SAM" id="Phobius"/>
    </source>
</evidence>
<dbReference type="Proteomes" id="UP000235564">
    <property type="component" value="Unassembled WGS sequence"/>
</dbReference>
<keyword evidence="1" id="KW-0812">Transmembrane</keyword>